<dbReference type="EMBL" id="JAUSVX010000001">
    <property type="protein sequence ID" value="MDQ0467370.1"/>
    <property type="molecule type" value="Genomic_DNA"/>
</dbReference>
<comment type="caution">
    <text evidence="1">The sequence shown here is derived from an EMBL/GenBank/DDBJ whole genome shotgun (WGS) entry which is preliminary data.</text>
</comment>
<accession>A0ABU0J175</accession>
<gene>
    <name evidence="1" type="ORF">QO011_000365</name>
</gene>
<keyword evidence="2" id="KW-1185">Reference proteome</keyword>
<reference evidence="1 2" key="1">
    <citation type="submission" date="2023-07" db="EMBL/GenBank/DDBJ databases">
        <title>Genomic Encyclopedia of Type Strains, Phase IV (KMG-IV): sequencing the most valuable type-strain genomes for metagenomic binning, comparative biology and taxonomic classification.</title>
        <authorList>
            <person name="Goeker M."/>
        </authorList>
    </citation>
    <scope>NUCLEOTIDE SEQUENCE [LARGE SCALE GENOMIC DNA]</scope>
    <source>
        <strain evidence="1 2">DSM 19619</strain>
    </source>
</reference>
<name>A0ABU0J175_9HYPH</name>
<sequence length="89" mass="9918">MNPAVSSFALGDPAELEIEVDRVIADCDGDPRAAVRALIVANAVLEIDLERQRREIREIAMAVSRGYARELFYKRLQCSEDPIPYKPGS</sequence>
<evidence type="ECO:0000313" key="1">
    <source>
        <dbReference type="EMBL" id="MDQ0467370.1"/>
    </source>
</evidence>
<protein>
    <submittedName>
        <fullName evidence="1">Uncharacterized protein</fullName>
    </submittedName>
</protein>
<dbReference type="Proteomes" id="UP001242480">
    <property type="component" value="Unassembled WGS sequence"/>
</dbReference>
<proteinExistence type="predicted"/>
<dbReference type="RefSeq" id="WP_307266869.1">
    <property type="nucleotide sequence ID" value="NZ_JAUSVX010000001.1"/>
</dbReference>
<organism evidence="1 2">
    <name type="scientific">Labrys wisconsinensis</name>
    <dbReference type="NCBI Taxonomy" id="425677"/>
    <lineage>
        <taxon>Bacteria</taxon>
        <taxon>Pseudomonadati</taxon>
        <taxon>Pseudomonadota</taxon>
        <taxon>Alphaproteobacteria</taxon>
        <taxon>Hyphomicrobiales</taxon>
        <taxon>Xanthobacteraceae</taxon>
        <taxon>Labrys</taxon>
    </lineage>
</organism>
<evidence type="ECO:0000313" key="2">
    <source>
        <dbReference type="Proteomes" id="UP001242480"/>
    </source>
</evidence>